<keyword evidence="2" id="KW-1185">Reference proteome</keyword>
<dbReference type="EMBL" id="CP047476">
    <property type="protein sequence ID" value="QIA65889.1"/>
    <property type="molecule type" value="Genomic_DNA"/>
</dbReference>
<sequence length="140" mass="15344">MRAGISLIVIALTMMAGFFTMPAIKAYQQSKLSISPPTCFATTSPCSIDDTTVTLSVDSVTPLTPATLTVNWPTQAETLSVRLQGHEMEMGEIRLLLQSRGDNIFTGEVILPVCTLEKMTWYGEVSDGSHRVYAGIRMQR</sequence>
<name>A0A7Z2T7N8_9VIBR</name>
<protein>
    <submittedName>
        <fullName evidence="1">Uncharacterized protein</fullName>
    </submittedName>
</protein>
<evidence type="ECO:0000313" key="2">
    <source>
        <dbReference type="Proteomes" id="UP000464262"/>
    </source>
</evidence>
<evidence type="ECO:0000313" key="1">
    <source>
        <dbReference type="EMBL" id="QIA65889.1"/>
    </source>
</evidence>
<accession>A0A7Z2T7N8</accession>
<dbReference type="KEGG" id="vas:GT360_20505"/>
<dbReference type="RefSeq" id="WP_164650785.1">
    <property type="nucleotide sequence ID" value="NZ_CP047476.1"/>
</dbReference>
<organism evidence="1 2">
    <name type="scientific">Vibrio astriarenae</name>
    <dbReference type="NCBI Taxonomy" id="1481923"/>
    <lineage>
        <taxon>Bacteria</taxon>
        <taxon>Pseudomonadati</taxon>
        <taxon>Pseudomonadota</taxon>
        <taxon>Gammaproteobacteria</taxon>
        <taxon>Vibrionales</taxon>
        <taxon>Vibrionaceae</taxon>
        <taxon>Vibrio</taxon>
    </lineage>
</organism>
<dbReference type="AlphaFoldDB" id="A0A7Z2T7N8"/>
<proteinExistence type="predicted"/>
<reference evidence="1 2" key="1">
    <citation type="submission" date="2020-01" db="EMBL/GenBank/DDBJ databases">
        <title>Whole genome and functional gene identification of agarase of Vibrio HN897.</title>
        <authorList>
            <person name="Liu Y."/>
            <person name="Zhao Z."/>
        </authorList>
    </citation>
    <scope>NUCLEOTIDE SEQUENCE [LARGE SCALE GENOMIC DNA]</scope>
    <source>
        <strain evidence="1 2">HN897</strain>
    </source>
</reference>
<dbReference type="Proteomes" id="UP000464262">
    <property type="component" value="Chromosome 2"/>
</dbReference>
<gene>
    <name evidence="1" type="ORF">GT360_20505</name>
</gene>